<dbReference type="PANTHER" id="PTHR46797">
    <property type="entry name" value="HTH-TYPE TRANSCRIPTIONAL REGULATOR"/>
    <property type="match status" value="1"/>
</dbReference>
<accession>A0A9D1SRK5</accession>
<dbReference type="PROSITE" id="PS50943">
    <property type="entry name" value="HTH_CROC1"/>
    <property type="match status" value="1"/>
</dbReference>
<protein>
    <submittedName>
        <fullName evidence="3">Helix-turn-helix transcriptional regulator</fullName>
    </submittedName>
</protein>
<proteinExistence type="predicted"/>
<dbReference type="GO" id="GO:0005829">
    <property type="term" value="C:cytosol"/>
    <property type="evidence" value="ECO:0007669"/>
    <property type="project" value="TreeGrafter"/>
</dbReference>
<gene>
    <name evidence="3" type="ORF">IAD26_03290</name>
</gene>
<name>A0A9D1SRK5_9CLOT</name>
<dbReference type="GO" id="GO:0003700">
    <property type="term" value="F:DNA-binding transcription factor activity"/>
    <property type="evidence" value="ECO:0007669"/>
    <property type="project" value="TreeGrafter"/>
</dbReference>
<keyword evidence="1" id="KW-0238">DNA-binding</keyword>
<dbReference type="EMBL" id="DVOD01000022">
    <property type="protein sequence ID" value="HIU92142.1"/>
    <property type="molecule type" value="Genomic_DNA"/>
</dbReference>
<reference evidence="3" key="1">
    <citation type="submission" date="2020-10" db="EMBL/GenBank/DDBJ databases">
        <authorList>
            <person name="Gilroy R."/>
        </authorList>
    </citation>
    <scope>NUCLEOTIDE SEQUENCE</scope>
    <source>
        <strain evidence="3">CHK154-7741</strain>
    </source>
</reference>
<dbReference type="PANTHER" id="PTHR46797:SF1">
    <property type="entry name" value="METHYLPHOSPHONATE SYNTHASE"/>
    <property type="match status" value="1"/>
</dbReference>
<feature type="domain" description="HTH cro/C1-type" evidence="2">
    <location>
        <begin position="14"/>
        <end position="68"/>
    </location>
</feature>
<dbReference type="SUPFAM" id="SSF47413">
    <property type="entry name" value="lambda repressor-like DNA-binding domains"/>
    <property type="match status" value="1"/>
</dbReference>
<organism evidence="3 4">
    <name type="scientific">Candidatus Limenecus avicola</name>
    <dbReference type="NCBI Taxonomy" id="2840847"/>
    <lineage>
        <taxon>Bacteria</taxon>
        <taxon>Bacillati</taxon>
        <taxon>Bacillota</taxon>
        <taxon>Clostridia</taxon>
        <taxon>Eubacteriales</taxon>
        <taxon>Clostridiaceae</taxon>
        <taxon>Clostridiaceae incertae sedis</taxon>
        <taxon>Candidatus Limenecus</taxon>
    </lineage>
</organism>
<dbReference type="Gene3D" id="1.10.260.40">
    <property type="entry name" value="lambda repressor-like DNA-binding domains"/>
    <property type="match status" value="1"/>
</dbReference>
<evidence type="ECO:0000256" key="1">
    <source>
        <dbReference type="ARBA" id="ARBA00023125"/>
    </source>
</evidence>
<dbReference type="Pfam" id="PF13443">
    <property type="entry name" value="HTH_26"/>
    <property type="match status" value="1"/>
</dbReference>
<dbReference type="CDD" id="cd00093">
    <property type="entry name" value="HTH_XRE"/>
    <property type="match status" value="1"/>
</dbReference>
<dbReference type="AlphaFoldDB" id="A0A9D1SRK5"/>
<evidence type="ECO:0000313" key="4">
    <source>
        <dbReference type="Proteomes" id="UP000886748"/>
    </source>
</evidence>
<reference evidence="3" key="2">
    <citation type="journal article" date="2021" name="PeerJ">
        <title>Extensive microbial diversity within the chicken gut microbiome revealed by metagenomics and culture.</title>
        <authorList>
            <person name="Gilroy R."/>
            <person name="Ravi A."/>
            <person name="Getino M."/>
            <person name="Pursley I."/>
            <person name="Horton D.L."/>
            <person name="Alikhan N.F."/>
            <person name="Baker D."/>
            <person name="Gharbi K."/>
            <person name="Hall N."/>
            <person name="Watson M."/>
            <person name="Adriaenssens E.M."/>
            <person name="Foster-Nyarko E."/>
            <person name="Jarju S."/>
            <person name="Secka A."/>
            <person name="Antonio M."/>
            <person name="Oren A."/>
            <person name="Chaudhuri R.R."/>
            <person name="La Ragione R."/>
            <person name="Hildebrand F."/>
            <person name="Pallen M.J."/>
        </authorList>
    </citation>
    <scope>NUCLEOTIDE SEQUENCE</scope>
    <source>
        <strain evidence="3">CHK154-7741</strain>
    </source>
</reference>
<sequence length="73" mass="8433">MELNEFLKKLGLRIKFLRMSKDINQSELAALVKTFENNMSNIETGKVNISMKTLVKIANALEVEPYKLLEFKD</sequence>
<evidence type="ECO:0000313" key="3">
    <source>
        <dbReference type="EMBL" id="HIU92142.1"/>
    </source>
</evidence>
<dbReference type="Proteomes" id="UP000886748">
    <property type="component" value="Unassembled WGS sequence"/>
</dbReference>
<dbReference type="InterPro" id="IPR001387">
    <property type="entry name" value="Cro/C1-type_HTH"/>
</dbReference>
<dbReference type="GO" id="GO:0003677">
    <property type="term" value="F:DNA binding"/>
    <property type="evidence" value="ECO:0007669"/>
    <property type="project" value="UniProtKB-KW"/>
</dbReference>
<dbReference type="InterPro" id="IPR010982">
    <property type="entry name" value="Lambda_DNA-bd_dom_sf"/>
</dbReference>
<evidence type="ECO:0000259" key="2">
    <source>
        <dbReference type="PROSITE" id="PS50943"/>
    </source>
</evidence>
<dbReference type="SMART" id="SM00530">
    <property type="entry name" value="HTH_XRE"/>
    <property type="match status" value="1"/>
</dbReference>
<comment type="caution">
    <text evidence="3">The sequence shown here is derived from an EMBL/GenBank/DDBJ whole genome shotgun (WGS) entry which is preliminary data.</text>
</comment>
<dbReference type="InterPro" id="IPR050807">
    <property type="entry name" value="TransReg_Diox_bact_type"/>
</dbReference>